<dbReference type="PANTHER" id="PTHR44196:SF1">
    <property type="entry name" value="DEHYDROGENASE_REDUCTASE SDR FAMILY MEMBER 7B"/>
    <property type="match status" value="1"/>
</dbReference>
<organism evidence="3 4">
    <name type="scientific">Psychromarinibacter sediminicola</name>
    <dbReference type="NCBI Taxonomy" id="3033385"/>
    <lineage>
        <taxon>Bacteria</taxon>
        <taxon>Pseudomonadati</taxon>
        <taxon>Pseudomonadota</taxon>
        <taxon>Alphaproteobacteria</taxon>
        <taxon>Rhodobacterales</taxon>
        <taxon>Paracoccaceae</taxon>
        <taxon>Psychromarinibacter</taxon>
    </lineage>
</organism>
<comment type="caution">
    <text evidence="3">The sequence shown here is derived from an EMBL/GenBank/DDBJ whole genome shotgun (WGS) entry which is preliminary data.</text>
</comment>
<dbReference type="AlphaFoldDB" id="A0AAE3T877"/>
<protein>
    <submittedName>
        <fullName evidence="3">SDR family NAD(P)-dependent oxidoreductase</fullName>
    </submittedName>
</protein>
<proteinExistence type="inferred from homology"/>
<evidence type="ECO:0000256" key="2">
    <source>
        <dbReference type="ARBA" id="ARBA00023002"/>
    </source>
</evidence>
<name>A0AAE3T877_9RHOB</name>
<dbReference type="InterPro" id="IPR020904">
    <property type="entry name" value="Sc_DH/Rdtase_CS"/>
</dbReference>
<dbReference type="PANTHER" id="PTHR44196">
    <property type="entry name" value="DEHYDROGENASE/REDUCTASE SDR FAMILY MEMBER 7B"/>
    <property type="match status" value="1"/>
</dbReference>
<dbReference type="Proteomes" id="UP001220964">
    <property type="component" value="Unassembled WGS sequence"/>
</dbReference>
<dbReference type="InterPro" id="IPR002347">
    <property type="entry name" value="SDR_fam"/>
</dbReference>
<reference evidence="3" key="1">
    <citation type="submission" date="2023-03" db="EMBL/GenBank/DDBJ databases">
        <title>Multiphase analysis and comparison of six strains from genera Psychromarinibacter, Lutimaribacter, and Maritimibacter, including a novel species: Psychromarinibacter sediminicola sp. nov.</title>
        <authorList>
            <person name="Wang Y.-H."/>
            <person name="Ye M.-Q."/>
            <person name="Du Z.-J."/>
        </authorList>
    </citation>
    <scope>NUCLEOTIDE SEQUENCE</scope>
    <source>
        <strain evidence="3">C21-152</strain>
    </source>
</reference>
<evidence type="ECO:0000313" key="4">
    <source>
        <dbReference type="Proteomes" id="UP001220964"/>
    </source>
</evidence>
<accession>A0AAE3T877</accession>
<evidence type="ECO:0000256" key="1">
    <source>
        <dbReference type="ARBA" id="ARBA00006484"/>
    </source>
</evidence>
<gene>
    <name evidence="3" type="ORF">P1J78_10270</name>
</gene>
<dbReference type="RefSeq" id="WP_275567255.1">
    <property type="nucleotide sequence ID" value="NZ_JARGYC010000022.1"/>
</dbReference>
<dbReference type="EMBL" id="JARGYC010000022">
    <property type="protein sequence ID" value="MDF0601115.1"/>
    <property type="molecule type" value="Genomic_DNA"/>
</dbReference>
<dbReference type="PRINTS" id="PR00081">
    <property type="entry name" value="GDHRDH"/>
</dbReference>
<dbReference type="InterPro" id="IPR036291">
    <property type="entry name" value="NAD(P)-bd_dom_sf"/>
</dbReference>
<dbReference type="GO" id="GO:0016491">
    <property type="term" value="F:oxidoreductase activity"/>
    <property type="evidence" value="ECO:0007669"/>
    <property type="project" value="UniProtKB-KW"/>
</dbReference>
<dbReference type="Gene3D" id="3.40.50.720">
    <property type="entry name" value="NAD(P)-binding Rossmann-like Domain"/>
    <property type="match status" value="1"/>
</dbReference>
<dbReference type="GO" id="GO:0016020">
    <property type="term" value="C:membrane"/>
    <property type="evidence" value="ECO:0007669"/>
    <property type="project" value="TreeGrafter"/>
</dbReference>
<dbReference type="PROSITE" id="PS00061">
    <property type="entry name" value="ADH_SHORT"/>
    <property type="match status" value="1"/>
</dbReference>
<dbReference type="SUPFAM" id="SSF51735">
    <property type="entry name" value="NAD(P)-binding Rossmann-fold domains"/>
    <property type="match status" value="1"/>
</dbReference>
<keyword evidence="4" id="KW-1185">Reference proteome</keyword>
<sequence length="244" mass="26410">MPDDPVRGRTWWIVGASEGLGRSLAQGMDAAGASLILSARSEDRLSKLAAELTDARIVPMDVTDPNSVDAAFDQELPFDGILFSAGFYEPMPATAWDARAARTMGQVNFVGCLNVMGRAVPALLDRGRGRIVLVGSLSGFRGLPGAIGYGASKAGVMHLAENLRADLKGTGVEVQRVNPGFIRTRLTEKNDFRMPQLMEPEDAAEVVLTAIRKGRFSTSFPAPFAWLFTAGQHLPLSWFQRIFT</sequence>
<comment type="similarity">
    <text evidence="1">Belongs to the short-chain dehydrogenases/reductases (SDR) family.</text>
</comment>
<evidence type="ECO:0000313" key="3">
    <source>
        <dbReference type="EMBL" id="MDF0601115.1"/>
    </source>
</evidence>
<keyword evidence="2" id="KW-0560">Oxidoreductase</keyword>
<dbReference type="Pfam" id="PF00106">
    <property type="entry name" value="adh_short"/>
    <property type="match status" value="1"/>
</dbReference>